<dbReference type="HOGENOM" id="CLU_3243382_0_0_1"/>
<evidence type="ECO:0000313" key="2">
    <source>
        <dbReference type="EMBL" id="ETI50601.1"/>
    </source>
</evidence>
<protein>
    <submittedName>
        <fullName evidence="2">Uncharacterized protein</fullName>
    </submittedName>
</protein>
<evidence type="ECO:0000313" key="3">
    <source>
        <dbReference type="Proteomes" id="UP000018721"/>
    </source>
</evidence>
<comment type="caution">
    <text evidence="2">The sequence shown here is derived from an EMBL/GenBank/DDBJ whole genome shotgun (WGS) entry which is preliminary data.</text>
</comment>
<reference evidence="2 3" key="1">
    <citation type="submission" date="2013-11" db="EMBL/GenBank/DDBJ databases">
        <title>The Genome Sequence of Phytophthora parasitica P1569.</title>
        <authorList>
            <consortium name="The Broad Institute Genomics Platform"/>
            <person name="Russ C."/>
            <person name="Tyler B."/>
            <person name="Panabieres F."/>
            <person name="Shan W."/>
            <person name="Tripathy S."/>
            <person name="Grunwald N."/>
            <person name="Machado M."/>
            <person name="Johnson C.S."/>
            <person name="Arredondo F."/>
            <person name="Hong C."/>
            <person name="Coffey M."/>
            <person name="Young S.K."/>
            <person name="Zeng Q."/>
            <person name="Gargeya S."/>
            <person name="Fitzgerald M."/>
            <person name="Abouelleil A."/>
            <person name="Alvarado L."/>
            <person name="Chapman S.B."/>
            <person name="Gainer-Dewar J."/>
            <person name="Goldberg J."/>
            <person name="Griggs A."/>
            <person name="Gujja S."/>
            <person name="Hansen M."/>
            <person name="Howarth C."/>
            <person name="Imamovic A."/>
            <person name="Ireland A."/>
            <person name="Larimer J."/>
            <person name="McCowan C."/>
            <person name="Murphy C."/>
            <person name="Pearson M."/>
            <person name="Poon T.W."/>
            <person name="Priest M."/>
            <person name="Roberts A."/>
            <person name="Saif S."/>
            <person name="Shea T."/>
            <person name="Sykes S."/>
            <person name="Wortman J."/>
            <person name="Nusbaum C."/>
            <person name="Birren B."/>
        </authorList>
    </citation>
    <scope>NUCLEOTIDE SEQUENCE [LARGE SCALE GENOMIC DNA]</scope>
    <source>
        <strain evidence="2 3">P1569</strain>
    </source>
</reference>
<keyword evidence="3" id="KW-1185">Reference proteome</keyword>
<dbReference type="EMBL" id="ANIZ01000996">
    <property type="protein sequence ID" value="ETI50601.1"/>
    <property type="molecule type" value="Genomic_DNA"/>
</dbReference>
<sequence>MVQDTTEVEHDDAGPSSIHQRSNGQNVSTENPNLSSKCKIYSF</sequence>
<proteinExistence type="predicted"/>
<gene>
    <name evidence="2" type="ORF">F443_05883</name>
</gene>
<feature type="region of interest" description="Disordered" evidence="1">
    <location>
        <begin position="1"/>
        <end position="43"/>
    </location>
</feature>
<evidence type="ECO:0000256" key="1">
    <source>
        <dbReference type="SAM" id="MobiDB-lite"/>
    </source>
</evidence>
<dbReference type="Proteomes" id="UP000018721">
    <property type="component" value="Unassembled WGS sequence"/>
</dbReference>
<organism evidence="2 3">
    <name type="scientific">Phytophthora nicotianae P1569</name>
    <dbReference type="NCBI Taxonomy" id="1317065"/>
    <lineage>
        <taxon>Eukaryota</taxon>
        <taxon>Sar</taxon>
        <taxon>Stramenopiles</taxon>
        <taxon>Oomycota</taxon>
        <taxon>Peronosporomycetes</taxon>
        <taxon>Peronosporales</taxon>
        <taxon>Peronosporaceae</taxon>
        <taxon>Phytophthora</taxon>
    </lineage>
</organism>
<name>V9FHN1_PHYNI</name>
<accession>V9FHN1</accession>
<feature type="compositionally biased region" description="Polar residues" evidence="1">
    <location>
        <begin position="17"/>
        <end position="36"/>
    </location>
</feature>
<dbReference type="AlphaFoldDB" id="V9FHN1"/>